<organism evidence="1 2">
    <name type="scientific">Oceanospirillum linum</name>
    <dbReference type="NCBI Taxonomy" id="966"/>
    <lineage>
        <taxon>Bacteria</taxon>
        <taxon>Pseudomonadati</taxon>
        <taxon>Pseudomonadota</taxon>
        <taxon>Gammaproteobacteria</taxon>
        <taxon>Oceanospirillales</taxon>
        <taxon>Oceanospirillaceae</taxon>
        <taxon>Oceanospirillum</taxon>
    </lineage>
</organism>
<evidence type="ECO:0008006" key="3">
    <source>
        <dbReference type="Google" id="ProtNLM"/>
    </source>
</evidence>
<gene>
    <name evidence="1" type="ORF">BTA35_0212015</name>
</gene>
<protein>
    <recommendedName>
        <fullName evidence="3">DUF1315 domain-containing protein</fullName>
    </recommendedName>
</protein>
<dbReference type="InterPro" id="IPR009749">
    <property type="entry name" value="DUF1315"/>
</dbReference>
<dbReference type="AlphaFoldDB" id="A0A1T1H9T1"/>
<dbReference type="Proteomes" id="UP000190064">
    <property type="component" value="Unassembled WGS sequence"/>
</dbReference>
<dbReference type="RefSeq" id="WP_078320062.1">
    <property type="nucleotide sequence ID" value="NZ_FXTS01000006.1"/>
</dbReference>
<dbReference type="Pfam" id="PF07023">
    <property type="entry name" value="DUF1315"/>
    <property type="match status" value="1"/>
</dbReference>
<accession>A0A1T1H9T1</accession>
<name>A0A1T1H9T1_OCELI</name>
<dbReference type="EMBL" id="MTSD02000005">
    <property type="protein sequence ID" value="OOV86614.1"/>
    <property type="molecule type" value="Genomic_DNA"/>
</dbReference>
<evidence type="ECO:0000313" key="1">
    <source>
        <dbReference type="EMBL" id="OOV86614.1"/>
    </source>
</evidence>
<evidence type="ECO:0000313" key="2">
    <source>
        <dbReference type="Proteomes" id="UP000190064"/>
    </source>
</evidence>
<proteinExistence type="predicted"/>
<comment type="caution">
    <text evidence="1">The sequence shown here is derived from an EMBL/GenBank/DDBJ whole genome shotgun (WGS) entry which is preliminary data.</text>
</comment>
<keyword evidence="2" id="KW-1185">Reference proteome</keyword>
<dbReference type="STRING" id="966.BTA35_0212015"/>
<sequence length="81" mass="9549">MTLQDMIQNMTPEIYASLRQAVELRKWPNGVRLTEEQVELCMEAVILFEIQHDMPAQDRVGFMEDQCESDKEHTDIIKIMH</sequence>
<reference evidence="1" key="1">
    <citation type="submission" date="2017-02" db="EMBL/GenBank/DDBJ databases">
        <title>Draft Genome Sequence of the Salt Water Bacterium Oceanospirillum linum ATCC 11336.</title>
        <authorList>
            <person name="Trachtenberg A.M."/>
            <person name="Carney J.G."/>
            <person name="Linnane J.D."/>
            <person name="Rheaume B.A."/>
            <person name="Pitts N.L."/>
            <person name="Mykles D.L."/>
            <person name="Maclea K.S."/>
        </authorList>
    </citation>
    <scope>NUCLEOTIDE SEQUENCE [LARGE SCALE GENOMIC DNA]</scope>
    <source>
        <strain evidence="1">ATCC 11336</strain>
    </source>
</reference>